<dbReference type="Gene3D" id="1.10.730.10">
    <property type="entry name" value="Isoleucyl-tRNA Synthetase, Domain 1"/>
    <property type="match status" value="1"/>
</dbReference>
<dbReference type="CDD" id="cd07957">
    <property type="entry name" value="Anticodon_Ia_Met"/>
    <property type="match status" value="1"/>
</dbReference>
<organism evidence="13 14">
    <name type="scientific">Lingula anatina</name>
    <name type="common">Brachiopod</name>
    <name type="synonym">Lingula unguis</name>
    <dbReference type="NCBI Taxonomy" id="7574"/>
    <lineage>
        <taxon>Eukaryota</taxon>
        <taxon>Metazoa</taxon>
        <taxon>Spiralia</taxon>
        <taxon>Lophotrochozoa</taxon>
        <taxon>Brachiopoda</taxon>
        <taxon>Linguliformea</taxon>
        <taxon>Lingulata</taxon>
        <taxon>Lingulida</taxon>
        <taxon>Linguloidea</taxon>
        <taxon>Lingulidae</taxon>
        <taxon>Lingula</taxon>
    </lineage>
</organism>
<evidence type="ECO:0000256" key="5">
    <source>
        <dbReference type="ARBA" id="ARBA00022917"/>
    </source>
</evidence>
<dbReference type="AlphaFoldDB" id="A0A1S3H7U4"/>
<evidence type="ECO:0000256" key="8">
    <source>
        <dbReference type="ARBA" id="ARBA00030331"/>
    </source>
</evidence>
<dbReference type="RefSeq" id="XP_013381189.1">
    <property type="nucleotide sequence ID" value="XM_013525735.1"/>
</dbReference>
<dbReference type="Gene3D" id="2.170.220.10">
    <property type="match status" value="1"/>
</dbReference>
<dbReference type="CDD" id="cd00814">
    <property type="entry name" value="MetRS_core"/>
    <property type="match status" value="1"/>
</dbReference>
<dbReference type="PANTHER" id="PTHR43326">
    <property type="entry name" value="METHIONYL-TRNA SYNTHETASE"/>
    <property type="match status" value="1"/>
</dbReference>
<dbReference type="Proteomes" id="UP000085678">
    <property type="component" value="Unplaced"/>
</dbReference>
<dbReference type="SUPFAM" id="SSF47323">
    <property type="entry name" value="Anticodon-binding domain of a subclass of class I aminoacyl-tRNA synthetases"/>
    <property type="match status" value="1"/>
</dbReference>
<sequence length="575" mass="66283">MHWIINRKTRLRTFIRCKKHLEFVLQNSPKSFVHVSRFFSSRAGFGSQGETTKPYFITTPIFYVNAEPHIGHMYTACLADAIQRFQQLQGRDTIFCTGTDEHGLKVQQAAEKHKVHPKAFCDRVSGTFKVLFGKCNVDYTDFIRTTEERHKRAVNEFWNVLVAKGYIYKGSYEGWYSVNDECFVSEAQVQDAADGSGKVSIESGHPVEWNQEENYMFRLSLFRSELDKWLDEEVVQPSVYKGLAKSYLQNLTDLSISRGRERLSWGIPVPGDDTQTIYVWLDALVNYLTVGGYPEQGFHWPADCHVVGKDILKFHAIYWPAFLMAAGLDPPRNILCHSHWLRDQKKMSKSKGNVVNPMEVMDRVTPEGLRYFLLRTGMLEWDADFTDERLIDVLNSELANVLGNIVSRVTAKKLNPKHCYPPFMPEVWEEFCQEEDRVLLEKLKELPGKFFSVKLLLTIGEVTQHYQNYHVPRAADAISEVLHLTNQFLDRNAPWKLIKDPTNACHVSNILHIATEASRVSAILLQPIIPCLADQLLTYLNIPPRDRMWDSVGKTVTDQRAFTSKQYIFFERLQS</sequence>
<dbReference type="InterPro" id="IPR033911">
    <property type="entry name" value="MetRS_core"/>
</dbReference>
<evidence type="ECO:0000256" key="3">
    <source>
        <dbReference type="ARBA" id="ARBA00022741"/>
    </source>
</evidence>
<proteinExistence type="inferred from homology"/>
<dbReference type="GO" id="GO:0005524">
    <property type="term" value="F:ATP binding"/>
    <property type="evidence" value="ECO:0007669"/>
    <property type="project" value="UniProtKB-KW"/>
</dbReference>
<evidence type="ECO:0000256" key="6">
    <source>
        <dbReference type="ARBA" id="ARBA00023146"/>
    </source>
</evidence>
<evidence type="ECO:0000256" key="2">
    <source>
        <dbReference type="ARBA" id="ARBA00022598"/>
    </source>
</evidence>
<evidence type="ECO:0000259" key="11">
    <source>
        <dbReference type="Pfam" id="PF09334"/>
    </source>
</evidence>
<dbReference type="EC" id="6.1.1.10" evidence="1"/>
<dbReference type="STRING" id="7574.A0A1S3H7U4"/>
<keyword evidence="2 10" id="KW-0436">Ligase</keyword>
<keyword evidence="4 10" id="KW-0067">ATP-binding</keyword>
<evidence type="ECO:0000259" key="12">
    <source>
        <dbReference type="Pfam" id="PF19303"/>
    </source>
</evidence>
<keyword evidence="13" id="KW-1185">Reference proteome</keyword>
<feature type="domain" description="Methionyl/Leucyl tRNA synthetase" evidence="11">
    <location>
        <begin position="55"/>
        <end position="409"/>
    </location>
</feature>
<evidence type="ECO:0000256" key="1">
    <source>
        <dbReference type="ARBA" id="ARBA00012838"/>
    </source>
</evidence>
<dbReference type="GO" id="GO:0004825">
    <property type="term" value="F:methionine-tRNA ligase activity"/>
    <property type="evidence" value="ECO:0007669"/>
    <property type="project" value="UniProtKB-EC"/>
</dbReference>
<dbReference type="SUPFAM" id="SSF52374">
    <property type="entry name" value="Nucleotidylyl transferase"/>
    <property type="match status" value="1"/>
</dbReference>
<keyword evidence="3 10" id="KW-0547">Nucleotide-binding</keyword>
<dbReference type="PRINTS" id="PR01041">
    <property type="entry name" value="TRNASYNTHMET"/>
</dbReference>
<dbReference type="InterPro" id="IPR023457">
    <property type="entry name" value="Met-tRNA_synth_2"/>
</dbReference>
<dbReference type="GO" id="GO:0006431">
    <property type="term" value="P:methionyl-tRNA aminoacylation"/>
    <property type="evidence" value="ECO:0007669"/>
    <property type="project" value="InterPro"/>
</dbReference>
<evidence type="ECO:0000256" key="10">
    <source>
        <dbReference type="RuleBase" id="RU363039"/>
    </source>
</evidence>
<evidence type="ECO:0000256" key="9">
    <source>
        <dbReference type="ARBA" id="ARBA00047364"/>
    </source>
</evidence>
<dbReference type="FunCoup" id="A0A1S3H7U4">
    <property type="interactions" value="1609"/>
</dbReference>
<dbReference type="OrthoDB" id="5844513at2759"/>
<dbReference type="NCBIfam" id="TIGR00398">
    <property type="entry name" value="metG"/>
    <property type="match status" value="1"/>
</dbReference>
<evidence type="ECO:0000256" key="4">
    <source>
        <dbReference type="ARBA" id="ARBA00022840"/>
    </source>
</evidence>
<gene>
    <name evidence="14" type="primary">LOC106152220</name>
</gene>
<dbReference type="FunFam" id="2.170.220.10:FF:000001">
    <property type="entry name" value="methionine--tRNA ligase, mitochondrial"/>
    <property type="match status" value="1"/>
</dbReference>
<protein>
    <recommendedName>
        <fullName evidence="7">Methionine--tRNA ligase, mitochondrial</fullName>
        <ecNumber evidence="1">6.1.1.10</ecNumber>
    </recommendedName>
    <alternativeName>
        <fullName evidence="8">Mitochondrial methionyl-tRNA synthetase</fullName>
    </alternativeName>
</protein>
<dbReference type="Gene3D" id="3.40.50.620">
    <property type="entry name" value="HUPs"/>
    <property type="match status" value="1"/>
</dbReference>
<dbReference type="PANTHER" id="PTHR43326:SF1">
    <property type="entry name" value="METHIONINE--TRNA LIGASE, MITOCHONDRIAL"/>
    <property type="match status" value="1"/>
</dbReference>
<dbReference type="InterPro" id="IPR041872">
    <property type="entry name" value="Anticodon_Met"/>
</dbReference>
<comment type="similarity">
    <text evidence="10">Belongs to the class-I aminoacyl-tRNA synthetase family.</text>
</comment>
<dbReference type="InParanoid" id="A0A1S3H7U4"/>
<keyword evidence="5 10" id="KW-0648">Protein biosynthesis</keyword>
<keyword evidence="6 10" id="KW-0030">Aminoacyl-tRNA synthetase</keyword>
<comment type="catalytic activity">
    <reaction evidence="9">
        <text>tRNA(Met) + L-methionine + ATP = L-methionyl-tRNA(Met) + AMP + diphosphate</text>
        <dbReference type="Rhea" id="RHEA:13481"/>
        <dbReference type="Rhea" id="RHEA-COMP:9667"/>
        <dbReference type="Rhea" id="RHEA-COMP:9698"/>
        <dbReference type="ChEBI" id="CHEBI:30616"/>
        <dbReference type="ChEBI" id="CHEBI:33019"/>
        <dbReference type="ChEBI" id="CHEBI:57844"/>
        <dbReference type="ChEBI" id="CHEBI:78442"/>
        <dbReference type="ChEBI" id="CHEBI:78530"/>
        <dbReference type="ChEBI" id="CHEBI:456215"/>
        <dbReference type="EC" id="6.1.1.10"/>
    </reaction>
</comment>
<feature type="domain" description="Methionyl-tRNA synthetase anticodon-binding" evidence="12">
    <location>
        <begin position="458"/>
        <end position="551"/>
    </location>
</feature>
<dbReference type="Pfam" id="PF09334">
    <property type="entry name" value="tRNA-synt_1g"/>
    <property type="match status" value="1"/>
</dbReference>
<evidence type="ECO:0000313" key="14">
    <source>
        <dbReference type="RefSeq" id="XP_013381189.1"/>
    </source>
</evidence>
<reference evidence="14" key="1">
    <citation type="submission" date="2025-08" db="UniProtKB">
        <authorList>
            <consortium name="RefSeq"/>
        </authorList>
    </citation>
    <scope>IDENTIFICATION</scope>
    <source>
        <tissue evidence="14">Gonads</tissue>
    </source>
</reference>
<dbReference type="InterPro" id="IPR015413">
    <property type="entry name" value="Methionyl/Leucyl_tRNA_Synth"/>
</dbReference>
<dbReference type="InterPro" id="IPR009080">
    <property type="entry name" value="tRNAsynth_Ia_anticodon-bd"/>
</dbReference>
<evidence type="ECO:0000256" key="7">
    <source>
        <dbReference type="ARBA" id="ARBA00026124"/>
    </source>
</evidence>
<dbReference type="KEGG" id="lak:106152220"/>
<accession>A0A1S3H7U4</accession>
<dbReference type="InterPro" id="IPR014758">
    <property type="entry name" value="Met-tRNA_synth"/>
</dbReference>
<dbReference type="GeneID" id="106152220"/>
<dbReference type="Pfam" id="PF19303">
    <property type="entry name" value="Anticodon_3"/>
    <property type="match status" value="1"/>
</dbReference>
<dbReference type="GO" id="GO:0005739">
    <property type="term" value="C:mitochondrion"/>
    <property type="evidence" value="ECO:0007669"/>
    <property type="project" value="UniProtKB-ARBA"/>
</dbReference>
<dbReference type="InterPro" id="IPR014729">
    <property type="entry name" value="Rossmann-like_a/b/a_fold"/>
</dbReference>
<evidence type="ECO:0000313" key="13">
    <source>
        <dbReference type="Proteomes" id="UP000085678"/>
    </source>
</evidence>
<name>A0A1S3H7U4_LINAN</name>